<reference evidence="2" key="1">
    <citation type="submission" date="2022-11" db="EMBL/GenBank/DDBJ databases">
        <authorList>
            <person name="Hyden B.L."/>
            <person name="Feng K."/>
            <person name="Yates T."/>
            <person name="Jawdy S."/>
            <person name="Smart L.B."/>
            <person name="Muchero W."/>
        </authorList>
    </citation>
    <scope>NUCLEOTIDE SEQUENCE</scope>
    <source>
        <tissue evidence="2">Shoot tip</tissue>
    </source>
</reference>
<dbReference type="EMBL" id="JAPFFK010000014">
    <property type="protein sequence ID" value="KAJ6719883.1"/>
    <property type="molecule type" value="Genomic_DNA"/>
</dbReference>
<accession>A0A9Q0TY76</accession>
<keyword evidence="3" id="KW-1185">Reference proteome</keyword>
<feature type="region of interest" description="Disordered" evidence="1">
    <location>
        <begin position="1"/>
        <end position="32"/>
    </location>
</feature>
<reference evidence="2" key="2">
    <citation type="journal article" date="2023" name="Int. J. Mol. Sci.">
        <title>De Novo Assembly and Annotation of 11 Diverse Shrub Willow (Salix) Genomes Reveals Novel Gene Organization in Sex-Linked Regions.</title>
        <authorList>
            <person name="Hyden B."/>
            <person name="Feng K."/>
            <person name="Yates T.B."/>
            <person name="Jawdy S."/>
            <person name="Cereghino C."/>
            <person name="Smart L.B."/>
            <person name="Muchero W."/>
        </authorList>
    </citation>
    <scope>NUCLEOTIDE SEQUENCE</scope>
    <source>
        <tissue evidence="2">Shoot tip</tissue>
    </source>
</reference>
<feature type="compositionally biased region" description="Polar residues" evidence="1">
    <location>
        <begin position="1"/>
        <end position="16"/>
    </location>
</feature>
<gene>
    <name evidence="2" type="ORF">OIU79_007498</name>
</gene>
<evidence type="ECO:0000313" key="3">
    <source>
        <dbReference type="Proteomes" id="UP001151532"/>
    </source>
</evidence>
<dbReference type="OrthoDB" id="10432598at2759"/>
<comment type="caution">
    <text evidence="2">The sequence shown here is derived from an EMBL/GenBank/DDBJ whole genome shotgun (WGS) entry which is preliminary data.</text>
</comment>
<dbReference type="Proteomes" id="UP001151532">
    <property type="component" value="Chromosome 10"/>
</dbReference>
<evidence type="ECO:0000256" key="1">
    <source>
        <dbReference type="SAM" id="MobiDB-lite"/>
    </source>
</evidence>
<protein>
    <submittedName>
        <fullName evidence="2">Uncharacterized protein</fullName>
    </submittedName>
</protein>
<evidence type="ECO:0000313" key="2">
    <source>
        <dbReference type="EMBL" id="KAJ6719883.1"/>
    </source>
</evidence>
<name>A0A9Q0TY76_SALPP</name>
<organism evidence="2 3">
    <name type="scientific">Salix purpurea</name>
    <name type="common">Purple osier willow</name>
    <dbReference type="NCBI Taxonomy" id="77065"/>
    <lineage>
        <taxon>Eukaryota</taxon>
        <taxon>Viridiplantae</taxon>
        <taxon>Streptophyta</taxon>
        <taxon>Embryophyta</taxon>
        <taxon>Tracheophyta</taxon>
        <taxon>Spermatophyta</taxon>
        <taxon>Magnoliopsida</taxon>
        <taxon>eudicotyledons</taxon>
        <taxon>Gunneridae</taxon>
        <taxon>Pentapetalae</taxon>
        <taxon>rosids</taxon>
        <taxon>fabids</taxon>
        <taxon>Malpighiales</taxon>
        <taxon>Salicaceae</taxon>
        <taxon>Saliceae</taxon>
        <taxon>Salix</taxon>
    </lineage>
</organism>
<feature type="region of interest" description="Disordered" evidence="1">
    <location>
        <begin position="115"/>
        <end position="142"/>
    </location>
</feature>
<sequence length="176" mass="19437">MNSEMPVTELANGSQSQRHRFPSLSITDSISHDPKNLLKRKMHAFRQRNPIYHLINKPIRETRRPRRKPPRSFIPIVPFEIPRSPAAIITVPSGIKQTTTITTAEKPILLSETTGIPVSLRSPPGPPPLSEESASGGFRLDRRRGQGINDDGADLGGLICEVDAILAVAKKQICRP</sequence>
<dbReference type="AlphaFoldDB" id="A0A9Q0TY76"/>
<proteinExistence type="predicted"/>